<dbReference type="PANTHER" id="PTHR41259">
    <property type="entry name" value="DOUBLE-STRAND BREAK REPAIR RAD50 ATPASE, PUTATIVE-RELATED"/>
    <property type="match status" value="1"/>
</dbReference>
<feature type="domain" description="Rad50/SbcC-type AAA" evidence="2">
    <location>
        <begin position="6"/>
        <end position="295"/>
    </location>
</feature>
<evidence type="ECO:0000313" key="3">
    <source>
        <dbReference type="EMBL" id="AUB56290.1"/>
    </source>
</evidence>
<dbReference type="GeneID" id="35121912"/>
<dbReference type="Pfam" id="PF13476">
    <property type="entry name" value="AAA_23"/>
    <property type="match status" value="1"/>
</dbReference>
<sequence length="899" mass="103458">MKLETIHLENWKKFTEPREIQLQDGLNILHGANESGKTTLIDSLITTFYSKHTSSSARIKSLKPWGTSLQPRSTITFTKNREKYRISKGFQEKRSILEKMDGNNWKKIAEGDRADKELIQLVGGALPGRGDTRPEQWGLGQTLWMVQGKPIISDDLNDETLSSLQAMVGATIESDTEKIVLSSIRSRFLEIYTEKTRTLKKGSQLKKVQDEINNLQGELSQSLLQNTKRDELIRQIEDTEFLLNRNQANLQAATGERDKLAGEVEAAQEHQNNREELEREIKEINTEFETLTQKIGDIVDSYLEIDQVTKEKDEMEVLLNPLETELDNLEEKIQAKKNSLGEITQKMDLANDEKSIVGIAHTTVMDEQALESLKQRFQEIDDLYQDLYLAREELSTIIAPTTGQMEKIEKLKKDIDKTLISLEAMGLVLNISPEVEMSGEIILDSESNPFSIDMDEQISWTANQSLKIKIDQLGELEVKSGSEDVRVMKEELEKMELLYQELVAPFGTEDIDKLKSLIIRKKTKEDDIKRIESELSKKTDKNREELQKEIIEYENTIKLKWSKIPDDSPYSECESRDKAQVREDLSRKIIQLEGELKTLGQERDQLNNDMDANRTLVQELEKNIHQYKTDIHGKAQILDQIKKGLKRLESDGISQEERQQQLNQLSVTLDQKKRAWQVYQDEIDEKEKQPLGAYEGLKTKVQRLEEDIQNQKIKMARWDSELQILINQSRDTNLLEEKLEQLKSRERELDTEAQALELLFDLTSFYRENTISELSEPIRQQVTGDLEKLLGPKYSLSFSREMKPDSIEVCGEEAPLDLLSFGTQEQVWCLFRLALGNILSGDEQQLVVLDDPLVNTDPVRMHHALEILEENARNMQIIVVTCDVDKYNSLKDANFISVE</sequence>
<name>A0A2H4VE14_9EURY</name>
<dbReference type="GO" id="GO:0016887">
    <property type="term" value="F:ATP hydrolysis activity"/>
    <property type="evidence" value="ECO:0007669"/>
    <property type="project" value="InterPro"/>
</dbReference>
<feature type="coiled-coil region" evidence="1">
    <location>
        <begin position="669"/>
        <end position="759"/>
    </location>
</feature>
<dbReference type="InterPro" id="IPR027417">
    <property type="entry name" value="P-loop_NTPase"/>
</dbReference>
<dbReference type="InterPro" id="IPR038729">
    <property type="entry name" value="Rad50/SbcC_AAA"/>
</dbReference>
<keyword evidence="1" id="KW-0175">Coiled coil</keyword>
<evidence type="ECO:0000259" key="2">
    <source>
        <dbReference type="Pfam" id="PF13476"/>
    </source>
</evidence>
<organism evidence="3 4">
    <name type="scientific">Methanobacterium subterraneum</name>
    <dbReference type="NCBI Taxonomy" id="59277"/>
    <lineage>
        <taxon>Archaea</taxon>
        <taxon>Methanobacteriati</taxon>
        <taxon>Methanobacteriota</taxon>
        <taxon>Methanomada group</taxon>
        <taxon>Methanobacteria</taxon>
        <taxon>Methanobacteriales</taxon>
        <taxon>Methanobacteriaceae</taxon>
        <taxon>Methanobacterium</taxon>
    </lineage>
</organism>
<reference evidence="3 4" key="1">
    <citation type="submission" date="2016-10" db="EMBL/GenBank/DDBJ databases">
        <title>Comparative genomics between deep and shallow subseafloor isolates.</title>
        <authorList>
            <person name="Ishii S."/>
            <person name="Miller J.R."/>
            <person name="Sutton G."/>
            <person name="Suzuki S."/>
            <person name="Methe B."/>
            <person name="Inagaki F."/>
            <person name="Imachi H."/>
        </authorList>
    </citation>
    <scope>NUCLEOTIDE SEQUENCE [LARGE SCALE GENOMIC DNA]</scope>
    <source>
        <strain evidence="3 4">MO-MB1</strain>
    </source>
</reference>
<evidence type="ECO:0000313" key="4">
    <source>
        <dbReference type="Proteomes" id="UP000232806"/>
    </source>
</evidence>
<protein>
    <recommendedName>
        <fullName evidence="2">Rad50/SbcC-type AAA domain-containing protein</fullName>
    </recommendedName>
</protein>
<dbReference type="Gene3D" id="3.40.50.300">
    <property type="entry name" value="P-loop containing nucleotide triphosphate hydrolases"/>
    <property type="match status" value="2"/>
</dbReference>
<dbReference type="PANTHER" id="PTHR41259:SF1">
    <property type="entry name" value="DOUBLE-STRAND BREAK REPAIR RAD50 ATPASE, PUTATIVE-RELATED"/>
    <property type="match status" value="1"/>
</dbReference>
<dbReference type="SUPFAM" id="SSF52540">
    <property type="entry name" value="P-loop containing nucleoside triphosphate hydrolases"/>
    <property type="match status" value="1"/>
</dbReference>
<feature type="coiled-coil region" evidence="1">
    <location>
        <begin position="250"/>
        <end position="346"/>
    </location>
</feature>
<dbReference type="AlphaFoldDB" id="A0A2H4VE14"/>
<dbReference type="RefSeq" id="WP_100906265.1">
    <property type="nucleotide sequence ID" value="NZ_CP017766.1"/>
</dbReference>
<accession>A0A2H4VE14</accession>
<feature type="coiled-coil region" evidence="1">
    <location>
        <begin position="582"/>
        <end position="630"/>
    </location>
</feature>
<dbReference type="EMBL" id="CP017766">
    <property type="protein sequence ID" value="AUB56290.1"/>
    <property type="molecule type" value="Genomic_DNA"/>
</dbReference>
<feature type="coiled-coil region" evidence="1">
    <location>
        <begin position="514"/>
        <end position="556"/>
    </location>
</feature>
<evidence type="ECO:0000256" key="1">
    <source>
        <dbReference type="SAM" id="Coils"/>
    </source>
</evidence>
<gene>
    <name evidence="3" type="ORF">BK007_09880</name>
</gene>
<dbReference type="GO" id="GO:0006302">
    <property type="term" value="P:double-strand break repair"/>
    <property type="evidence" value="ECO:0007669"/>
    <property type="project" value="InterPro"/>
</dbReference>
<proteinExistence type="predicted"/>
<dbReference type="OrthoDB" id="25344at2157"/>
<dbReference type="Proteomes" id="UP000232806">
    <property type="component" value="Chromosome"/>
</dbReference>